<feature type="compositionally biased region" description="Acidic residues" evidence="4">
    <location>
        <begin position="145"/>
        <end position="155"/>
    </location>
</feature>
<keyword evidence="7" id="KW-1185">Reference proteome</keyword>
<dbReference type="AlphaFoldDB" id="A0A5J5NIB4"/>
<keyword evidence="3" id="KW-0862">Zinc</keyword>
<dbReference type="PANTHER" id="PTHR31717:SF57">
    <property type="entry name" value="ZINC FINGER PROTEIN CONSTANS-LIKE"/>
    <property type="match status" value="1"/>
</dbReference>
<evidence type="ECO:0000256" key="4">
    <source>
        <dbReference type="SAM" id="MobiDB-lite"/>
    </source>
</evidence>
<accession>A0A5J5NIB4</accession>
<evidence type="ECO:0000259" key="5">
    <source>
        <dbReference type="SMART" id="SM00336"/>
    </source>
</evidence>
<keyword evidence="1" id="KW-0479">Metal-binding</keyword>
<dbReference type="EMBL" id="CM018227">
    <property type="protein sequence ID" value="KAB1994038.1"/>
    <property type="molecule type" value="Genomic_DNA"/>
</dbReference>
<evidence type="ECO:0000256" key="1">
    <source>
        <dbReference type="ARBA" id="ARBA00022723"/>
    </source>
</evidence>
<evidence type="ECO:0000313" key="7">
    <source>
        <dbReference type="Proteomes" id="UP000327439"/>
    </source>
</evidence>
<dbReference type="SMART" id="SM00336">
    <property type="entry name" value="BBOX"/>
    <property type="match status" value="1"/>
</dbReference>
<feature type="domain" description="B box-type" evidence="5">
    <location>
        <begin position="45"/>
        <end position="91"/>
    </location>
</feature>
<feature type="compositionally biased region" description="Acidic residues" evidence="4">
    <location>
        <begin position="123"/>
        <end position="138"/>
    </location>
</feature>
<feature type="region of interest" description="Disordered" evidence="4">
    <location>
        <begin position="121"/>
        <end position="188"/>
    </location>
</feature>
<dbReference type="GO" id="GO:0008270">
    <property type="term" value="F:zinc ion binding"/>
    <property type="evidence" value="ECO:0007669"/>
    <property type="project" value="UniProtKB-KW"/>
</dbReference>
<gene>
    <name evidence="6" type="ORF">ES319_D13G071900v1</name>
</gene>
<keyword evidence="2" id="KW-0863">Zinc-finger</keyword>
<evidence type="ECO:0000256" key="3">
    <source>
        <dbReference type="ARBA" id="ARBA00022833"/>
    </source>
</evidence>
<reference evidence="7" key="1">
    <citation type="journal article" date="2020" name="Nat. Genet.">
        <title>Genomic diversifications of five Gossypium allopolyploid species and their impact on cotton improvement.</title>
        <authorList>
            <person name="Chen Z.J."/>
            <person name="Sreedasyam A."/>
            <person name="Ando A."/>
            <person name="Song Q."/>
            <person name="De Santiago L.M."/>
            <person name="Hulse-Kemp A.M."/>
            <person name="Ding M."/>
            <person name="Ye W."/>
            <person name="Kirkbride R.C."/>
            <person name="Jenkins J."/>
            <person name="Plott C."/>
            <person name="Lovell J."/>
            <person name="Lin Y.M."/>
            <person name="Vaughn R."/>
            <person name="Liu B."/>
            <person name="Simpson S."/>
            <person name="Scheffler B.E."/>
            <person name="Wen L."/>
            <person name="Saski C.A."/>
            <person name="Grover C.E."/>
            <person name="Hu G."/>
            <person name="Conover J.L."/>
            <person name="Carlson J.W."/>
            <person name="Shu S."/>
            <person name="Boston L.B."/>
            <person name="Williams M."/>
            <person name="Peterson D.G."/>
            <person name="McGee K."/>
            <person name="Jones D.C."/>
            <person name="Wendel J.F."/>
            <person name="Stelly D.M."/>
            <person name="Grimwood J."/>
            <person name="Schmutz J."/>
        </authorList>
    </citation>
    <scope>NUCLEOTIDE SEQUENCE [LARGE SCALE GENOMIC DNA]</scope>
    <source>
        <strain evidence="7">cv. 3-79</strain>
    </source>
</reference>
<evidence type="ECO:0000256" key="2">
    <source>
        <dbReference type="ARBA" id="ARBA00022771"/>
    </source>
</evidence>
<proteinExistence type="predicted"/>
<dbReference type="PANTHER" id="PTHR31717">
    <property type="entry name" value="ZINC FINGER PROTEIN CONSTANS-LIKE 10"/>
    <property type="match status" value="1"/>
</dbReference>
<dbReference type="CDD" id="cd19821">
    <property type="entry name" value="Bbox1_BBX-like"/>
    <property type="match status" value="1"/>
</dbReference>
<evidence type="ECO:0000313" key="6">
    <source>
        <dbReference type="EMBL" id="KAB1994038.1"/>
    </source>
</evidence>
<dbReference type="InterPro" id="IPR049808">
    <property type="entry name" value="CONSTANS-like_Bbox1"/>
</dbReference>
<dbReference type="Proteomes" id="UP000327439">
    <property type="component" value="Chromosome D13"/>
</dbReference>
<dbReference type="InterPro" id="IPR000315">
    <property type="entry name" value="Znf_B-box"/>
</dbReference>
<sequence>MILFSSLFSIAPRKRKFLKEIEREIFSEKTKEEERAEASLSVFVDQMKSCELCDLAARTYCESDQASLCWDCDAKVHGANFLVARHVRCLLCHACQSLTPWRAAGSKLGHTVSVCESCVDGGDREDTEAENDDEDGEGNDGGAVSDEDVEEDEDNQVVPWSAVANTPPPASSSSSSEESSDGEREIYKSTNLFPLKRLRENGSDLRSQDDLDLSSPKRSCGYRTVLATRSRAEEEEEEEEETVSVDSMRVLKDQPIIKPEDTVQFQSDSRGAASTQSLVVDFI</sequence>
<feature type="region of interest" description="Disordered" evidence="4">
    <location>
        <begin position="226"/>
        <end position="255"/>
    </location>
</feature>
<dbReference type="OrthoDB" id="153872at2759"/>
<name>A0A5J5NIB4_GOSBA</name>
<feature type="compositionally biased region" description="Acidic residues" evidence="4">
    <location>
        <begin position="233"/>
        <end position="243"/>
    </location>
</feature>
<protein>
    <recommendedName>
        <fullName evidence="5">B box-type domain-containing protein</fullName>
    </recommendedName>
</protein>
<organism evidence="6 7">
    <name type="scientific">Gossypium barbadense</name>
    <name type="common">Sea Island cotton</name>
    <name type="synonym">Hibiscus barbadensis</name>
    <dbReference type="NCBI Taxonomy" id="3634"/>
    <lineage>
        <taxon>Eukaryota</taxon>
        <taxon>Viridiplantae</taxon>
        <taxon>Streptophyta</taxon>
        <taxon>Embryophyta</taxon>
        <taxon>Tracheophyta</taxon>
        <taxon>Spermatophyta</taxon>
        <taxon>Magnoliopsida</taxon>
        <taxon>eudicotyledons</taxon>
        <taxon>Gunneridae</taxon>
        <taxon>Pentapetalae</taxon>
        <taxon>rosids</taxon>
        <taxon>malvids</taxon>
        <taxon>Malvales</taxon>
        <taxon>Malvaceae</taxon>
        <taxon>Malvoideae</taxon>
        <taxon>Gossypium</taxon>
    </lineage>
</organism>